<evidence type="ECO:0000256" key="2">
    <source>
        <dbReference type="ARBA" id="ARBA00024867"/>
    </source>
</evidence>
<sequence>MTGSTPHPLVLLLSGNRETISAVASQLEYDLYNLLITAREEEAVELLRQHRADVLIFEPLKPQPHAGCLESFLQEEGNKLPVILVTSSRDNFTSHPWLRVDEVLHTPVSRVELAARLRSVTTLRQLEKQLADQPLAPRGKSRVLLVEDSPLQRRILAGYLAGEGMEVITAADGAQALLLAKQQKPDLILLDVILPGMDGFEVCRRLKENPGLKDIPLVFITSRQGKQDRIRGLECGADDFLYKPVDREELLVRTRSLLRRKQLMDTLAREASRDPLTGLYNRRQLALDLQREISRAWRYSTPLALIMADVDYFKNYNDTNGHLTADEVLQQLAALLVAHTRNVDTVYRYGGEEFIILLPQTGQDGALTAAEKLRRMVEQHPFPHREKQPGGCLTISLGVAVYPDHARDAEELLLAADRAMYRAKREGRNRVAMAAPPG</sequence>
<dbReference type="NCBIfam" id="TIGR00254">
    <property type="entry name" value="GGDEF"/>
    <property type="match status" value="1"/>
</dbReference>
<dbReference type="PROSITE" id="PS50887">
    <property type="entry name" value="GGDEF"/>
    <property type="match status" value="1"/>
</dbReference>
<name>A0A1M4YKT2_9FIRM</name>
<dbReference type="InterPro" id="IPR050469">
    <property type="entry name" value="Diguanylate_Cyclase"/>
</dbReference>
<feature type="modified residue" description="4-aspartylphosphate" evidence="3">
    <location>
        <position position="191"/>
    </location>
</feature>
<protein>
    <recommendedName>
        <fullName evidence="1">Stage 0 sporulation protein A homolog</fullName>
    </recommendedName>
</protein>
<dbReference type="CDD" id="cd17538">
    <property type="entry name" value="REC_D1_PleD-like"/>
    <property type="match status" value="1"/>
</dbReference>
<feature type="domain" description="Response regulatory" evidence="4">
    <location>
        <begin position="142"/>
        <end position="258"/>
    </location>
</feature>
<evidence type="ECO:0000259" key="4">
    <source>
        <dbReference type="PROSITE" id="PS50110"/>
    </source>
</evidence>
<evidence type="ECO:0000259" key="5">
    <source>
        <dbReference type="PROSITE" id="PS50887"/>
    </source>
</evidence>
<dbReference type="GO" id="GO:1902201">
    <property type="term" value="P:negative regulation of bacterial-type flagellum-dependent cell motility"/>
    <property type="evidence" value="ECO:0007669"/>
    <property type="project" value="TreeGrafter"/>
</dbReference>
<comment type="function">
    <text evidence="2">May play the central regulatory role in sporulation. It may be an element of the effector pathway responsible for the activation of sporulation genes in response to nutritional stress. Spo0A may act in concert with spo0H (a sigma factor) to control the expression of some genes that are critical to the sporulation process.</text>
</comment>
<evidence type="ECO:0000313" key="6">
    <source>
        <dbReference type="EMBL" id="SHF06465.1"/>
    </source>
</evidence>
<dbReference type="Gene3D" id="3.40.50.2300">
    <property type="match status" value="2"/>
</dbReference>
<dbReference type="AlphaFoldDB" id="A0A1M4YKT2"/>
<keyword evidence="7" id="KW-1185">Reference proteome</keyword>
<dbReference type="SMART" id="SM00448">
    <property type="entry name" value="REC"/>
    <property type="match status" value="1"/>
</dbReference>
<dbReference type="GO" id="GO:0005886">
    <property type="term" value="C:plasma membrane"/>
    <property type="evidence" value="ECO:0007669"/>
    <property type="project" value="TreeGrafter"/>
</dbReference>
<dbReference type="InterPro" id="IPR043128">
    <property type="entry name" value="Rev_trsase/Diguanyl_cyclase"/>
</dbReference>
<evidence type="ECO:0000313" key="7">
    <source>
        <dbReference type="Proteomes" id="UP000184196"/>
    </source>
</evidence>
<dbReference type="Proteomes" id="UP000184196">
    <property type="component" value="Unassembled WGS sequence"/>
</dbReference>
<feature type="domain" description="GGDEF" evidence="5">
    <location>
        <begin position="301"/>
        <end position="436"/>
    </location>
</feature>
<dbReference type="SMART" id="SM00267">
    <property type="entry name" value="GGDEF"/>
    <property type="match status" value="1"/>
</dbReference>
<dbReference type="InterPro" id="IPR001789">
    <property type="entry name" value="Sig_transdc_resp-reg_receiver"/>
</dbReference>
<accession>A0A1M4YKT2</accession>
<dbReference type="RefSeq" id="WP_051617820.1">
    <property type="nucleotide sequence ID" value="NZ_FQUW01000014.1"/>
</dbReference>
<dbReference type="Pfam" id="PF00072">
    <property type="entry name" value="Response_reg"/>
    <property type="match status" value="1"/>
</dbReference>
<reference evidence="7" key="1">
    <citation type="submission" date="2016-11" db="EMBL/GenBank/DDBJ databases">
        <authorList>
            <person name="Varghese N."/>
            <person name="Submissions S."/>
        </authorList>
    </citation>
    <scope>NUCLEOTIDE SEQUENCE [LARGE SCALE GENOMIC DNA]</scope>
    <source>
        <strain evidence="7">DSM 11792</strain>
    </source>
</reference>
<dbReference type="Pfam" id="PF00990">
    <property type="entry name" value="GGDEF"/>
    <property type="match status" value="1"/>
</dbReference>
<dbReference type="InterPro" id="IPR029787">
    <property type="entry name" value="Nucleotide_cyclase"/>
</dbReference>
<organism evidence="6 7">
    <name type="scientific">Desulfofundulus australicus DSM 11792</name>
    <dbReference type="NCBI Taxonomy" id="1121425"/>
    <lineage>
        <taxon>Bacteria</taxon>
        <taxon>Bacillati</taxon>
        <taxon>Bacillota</taxon>
        <taxon>Clostridia</taxon>
        <taxon>Eubacteriales</taxon>
        <taxon>Peptococcaceae</taxon>
        <taxon>Desulfofundulus</taxon>
    </lineage>
</organism>
<dbReference type="SUPFAM" id="SSF55073">
    <property type="entry name" value="Nucleotide cyclase"/>
    <property type="match status" value="1"/>
</dbReference>
<dbReference type="InterPro" id="IPR011006">
    <property type="entry name" value="CheY-like_superfamily"/>
</dbReference>
<gene>
    <name evidence="6" type="ORF">SAMN02745218_01369</name>
</gene>
<dbReference type="GO" id="GO:0052621">
    <property type="term" value="F:diguanylate cyclase activity"/>
    <property type="evidence" value="ECO:0007669"/>
    <property type="project" value="TreeGrafter"/>
</dbReference>
<keyword evidence="3" id="KW-0597">Phosphoprotein</keyword>
<dbReference type="SUPFAM" id="SSF52172">
    <property type="entry name" value="CheY-like"/>
    <property type="match status" value="2"/>
</dbReference>
<dbReference type="OrthoDB" id="9783388at2"/>
<evidence type="ECO:0000256" key="1">
    <source>
        <dbReference type="ARBA" id="ARBA00018672"/>
    </source>
</evidence>
<dbReference type="CDD" id="cd01949">
    <property type="entry name" value="GGDEF"/>
    <property type="match status" value="1"/>
</dbReference>
<dbReference type="Gene3D" id="3.30.70.270">
    <property type="match status" value="1"/>
</dbReference>
<dbReference type="EMBL" id="FQUW01000014">
    <property type="protein sequence ID" value="SHF06465.1"/>
    <property type="molecule type" value="Genomic_DNA"/>
</dbReference>
<dbReference type="GO" id="GO:0043709">
    <property type="term" value="P:cell adhesion involved in single-species biofilm formation"/>
    <property type="evidence" value="ECO:0007669"/>
    <property type="project" value="TreeGrafter"/>
</dbReference>
<dbReference type="PROSITE" id="PS50110">
    <property type="entry name" value="RESPONSE_REGULATORY"/>
    <property type="match status" value="2"/>
</dbReference>
<dbReference type="PANTHER" id="PTHR45138">
    <property type="entry name" value="REGULATORY COMPONENTS OF SENSORY TRANSDUCTION SYSTEM"/>
    <property type="match status" value="1"/>
</dbReference>
<comment type="caution">
    <text evidence="3">Lacks conserved residue(s) required for the propagation of feature annotation.</text>
</comment>
<dbReference type="FunFam" id="3.30.70.270:FF:000001">
    <property type="entry name" value="Diguanylate cyclase domain protein"/>
    <property type="match status" value="1"/>
</dbReference>
<dbReference type="GO" id="GO:0000160">
    <property type="term" value="P:phosphorelay signal transduction system"/>
    <property type="evidence" value="ECO:0007669"/>
    <property type="project" value="InterPro"/>
</dbReference>
<proteinExistence type="predicted"/>
<feature type="domain" description="Response regulatory" evidence="4">
    <location>
        <begin position="9"/>
        <end position="121"/>
    </location>
</feature>
<evidence type="ECO:0000256" key="3">
    <source>
        <dbReference type="PROSITE-ProRule" id="PRU00169"/>
    </source>
</evidence>
<dbReference type="PANTHER" id="PTHR45138:SF9">
    <property type="entry name" value="DIGUANYLATE CYCLASE DGCM-RELATED"/>
    <property type="match status" value="1"/>
</dbReference>
<dbReference type="InterPro" id="IPR000160">
    <property type="entry name" value="GGDEF_dom"/>
</dbReference>